<dbReference type="PANTHER" id="PTHR19959">
    <property type="entry name" value="KINESIN LIGHT CHAIN"/>
    <property type="match status" value="1"/>
</dbReference>
<dbReference type="AlphaFoldDB" id="W7IN12"/>
<evidence type="ECO:0000313" key="3">
    <source>
        <dbReference type="Proteomes" id="UP000019277"/>
    </source>
</evidence>
<gene>
    <name evidence="2" type="ORF">UO65_2449</name>
</gene>
<dbReference type="Proteomes" id="UP000019277">
    <property type="component" value="Unassembled WGS sequence"/>
</dbReference>
<dbReference type="EMBL" id="AYXG01000083">
    <property type="protein sequence ID" value="EWC62270.1"/>
    <property type="molecule type" value="Genomic_DNA"/>
</dbReference>
<protein>
    <submittedName>
        <fullName evidence="2">Tetratricopeptide repeat family</fullName>
    </submittedName>
</protein>
<dbReference type="PATRIC" id="fig|909613.9.peg.2453"/>
<keyword evidence="3" id="KW-1185">Reference proteome</keyword>
<dbReference type="SMART" id="SM00028">
    <property type="entry name" value="TPR"/>
    <property type="match status" value="4"/>
</dbReference>
<dbReference type="OrthoDB" id="3349744at2"/>
<keyword evidence="1" id="KW-0472">Membrane</keyword>
<proteinExistence type="predicted"/>
<evidence type="ECO:0000313" key="2">
    <source>
        <dbReference type="EMBL" id="EWC62270.1"/>
    </source>
</evidence>
<dbReference type="PANTHER" id="PTHR19959:SF119">
    <property type="entry name" value="FUNGAL LIPASE-LIKE DOMAIN-CONTAINING PROTEIN"/>
    <property type="match status" value="1"/>
</dbReference>
<name>W7IN12_9PSEU</name>
<dbReference type="InterPro" id="IPR011990">
    <property type="entry name" value="TPR-like_helical_dom_sf"/>
</dbReference>
<reference evidence="2 3" key="1">
    <citation type="journal article" date="2014" name="Genome Announc.">
        <title>Draft Genome Sequence of the Antitrypanosomally Active Sponge-Associated Bacterium Actinokineospora sp. Strain EG49.</title>
        <authorList>
            <person name="Harjes J."/>
            <person name="Ryu T."/>
            <person name="Abdelmohsen U.R."/>
            <person name="Moitinho-Silva L."/>
            <person name="Horn H."/>
            <person name="Ravasi T."/>
            <person name="Hentschel U."/>
        </authorList>
    </citation>
    <scope>NUCLEOTIDE SEQUENCE [LARGE SCALE GENOMIC DNA]</scope>
    <source>
        <strain evidence="2 3">EG49</strain>
    </source>
</reference>
<feature type="transmembrane region" description="Helical" evidence="1">
    <location>
        <begin position="6"/>
        <end position="25"/>
    </location>
</feature>
<dbReference type="eggNOG" id="COG0457">
    <property type="taxonomic scope" value="Bacteria"/>
</dbReference>
<dbReference type="RefSeq" id="WP_035281756.1">
    <property type="nucleotide sequence ID" value="NZ_AYXG01000083.1"/>
</dbReference>
<dbReference type="SUPFAM" id="SSF52540">
    <property type="entry name" value="P-loop containing nucleoside triphosphate hydrolases"/>
    <property type="match status" value="1"/>
</dbReference>
<dbReference type="Gene3D" id="1.25.40.10">
    <property type="entry name" value="Tetratricopeptide repeat domain"/>
    <property type="match status" value="3"/>
</dbReference>
<dbReference type="InterPro" id="IPR027417">
    <property type="entry name" value="P-loop_NTPase"/>
</dbReference>
<dbReference type="SUPFAM" id="SSF48452">
    <property type="entry name" value="TPR-like"/>
    <property type="match status" value="3"/>
</dbReference>
<keyword evidence="1" id="KW-0812">Transmembrane</keyword>
<comment type="caution">
    <text evidence="2">The sequence shown here is derived from an EMBL/GenBank/DDBJ whole genome shotgun (WGS) entry which is preliminary data.</text>
</comment>
<dbReference type="InterPro" id="IPR019734">
    <property type="entry name" value="TPR_rpt"/>
</dbReference>
<dbReference type="STRING" id="909613.UO65_2449"/>
<organism evidence="2 3">
    <name type="scientific">Actinokineospora spheciospongiae</name>
    <dbReference type="NCBI Taxonomy" id="909613"/>
    <lineage>
        <taxon>Bacteria</taxon>
        <taxon>Bacillati</taxon>
        <taxon>Actinomycetota</taxon>
        <taxon>Actinomycetes</taxon>
        <taxon>Pseudonocardiales</taxon>
        <taxon>Pseudonocardiaceae</taxon>
        <taxon>Actinokineospora</taxon>
    </lineage>
</organism>
<keyword evidence="1" id="KW-1133">Transmembrane helix</keyword>
<evidence type="ECO:0000256" key="1">
    <source>
        <dbReference type="SAM" id="Phobius"/>
    </source>
</evidence>
<accession>W7IN12</accession>
<sequence length="896" mass="96058">MDWVAAGVVVGSGVVAALVGAAGLVRRRARGARRVAARERVLERLRPDGPASPLRVLTAPGSATRLWGCRRERRELVEWCVGGGPAVRVLGGPAGVGKSRLALAVAEALPRAWSSGWLRRVEGLAEVVRGPALVLVDDADLRSDLPALLEAVRRGPAALRVLLIARDAPRLRDSLRARGFADLLDADPLVLKPFGGTTDRIRWYTDAARAYAGVLGRALPPFGTAAVGADGDTVFLVHARALLAVVHRSDPRSATPRDVAAELLTLETARWRGAPVGDPDLLAAVATLALVPAPDQYRAVIALRALPRFADRPTAELYPLVDWAWQRHPPGPDHRLDIRPRLVAAWLLARHLTEPAVTGLPEDSATPVFLTLTRTYQEFPEFLPLLAHAFTANQALLGPALRAVFTLLSQDAAVDSALAAVVRGSAHPVDVTAEEAPAGFPRVRLALAVRRIHGLLARADTDRASAARAWDVVGTQWRVLGNATSAVVAHRKALALWRGARERADTVLGVAGSLNSVSNCLLDLGDPEAALTAAQDAVGVLERGADVPGSAALLWWVRATLVDRLRHLGRYDEAVAVARPEITGRRAATPEDRLRLAGDLDSLSVSLDFAGKPDEAVDTGRAAVALLRGQDDAGHLEALATVLTSLSDRLDKLGRPDEALTAVEEALRHRRRLPDGIPNGIPDLATTLLAVADRLCAAGRPGEALPVVDEALGHFRVLVALDRRTHLRGLGTALTVRAECLRRTERPRDAVAALRAAVEHGREMAEDNRSRALPHLGAWLHALAAHLLATDEDVEAFKVVEESIAVHRELMDTNPTATIGLLAAALRTCAHCLDRLDRPAEALTALRRSVALWREAAQAHGEVHGENYQAALADLRHHLDAAHRDPKRAYQIRGSL</sequence>